<dbReference type="InterPro" id="IPR001867">
    <property type="entry name" value="OmpR/PhoB-type_DNA-bd"/>
</dbReference>
<dbReference type="PANTHER" id="PTHR48111:SF15">
    <property type="entry name" value="OMPR SUBFAMILY"/>
    <property type="match status" value="1"/>
</dbReference>
<dbReference type="Gene3D" id="3.40.50.2300">
    <property type="match status" value="3"/>
</dbReference>
<dbReference type="PROSITE" id="PS51755">
    <property type="entry name" value="OMPR_PHOB"/>
    <property type="match status" value="1"/>
</dbReference>
<dbReference type="InterPro" id="IPR008207">
    <property type="entry name" value="Sig_transdc_His_kin_Hpt_dom"/>
</dbReference>
<feature type="domain" description="Response regulatory" evidence="5">
    <location>
        <begin position="377"/>
        <end position="493"/>
    </location>
</feature>
<keyword evidence="3" id="KW-0597">Phosphoprotein</keyword>
<feature type="DNA-binding region" description="OmpR/PhoB-type" evidence="4">
    <location>
        <begin position="124"/>
        <end position="223"/>
    </location>
</feature>
<dbReference type="Pfam" id="PF00486">
    <property type="entry name" value="Trans_reg_C"/>
    <property type="match status" value="1"/>
</dbReference>
<dbReference type="Proteomes" id="UP000503129">
    <property type="component" value="Chromosome"/>
</dbReference>
<dbReference type="RefSeq" id="WP_169267539.1">
    <property type="nucleotide sequence ID" value="NZ_CAWOXK010000001.1"/>
</dbReference>
<dbReference type="SMART" id="SM00448">
    <property type="entry name" value="REC"/>
    <property type="match status" value="3"/>
</dbReference>
<gene>
    <name evidence="8" type="ORF">DP114_23665</name>
</gene>
<dbReference type="GO" id="GO:0006355">
    <property type="term" value="P:regulation of DNA-templated transcription"/>
    <property type="evidence" value="ECO:0007669"/>
    <property type="project" value="InterPro"/>
</dbReference>
<organism evidence="8 9">
    <name type="scientific">Brasilonema sennae CENA114</name>
    <dbReference type="NCBI Taxonomy" id="415709"/>
    <lineage>
        <taxon>Bacteria</taxon>
        <taxon>Bacillati</taxon>
        <taxon>Cyanobacteriota</taxon>
        <taxon>Cyanophyceae</taxon>
        <taxon>Nostocales</taxon>
        <taxon>Scytonemataceae</taxon>
        <taxon>Brasilonema</taxon>
        <taxon>Bromeliae group (in: Brasilonema)</taxon>
    </lineage>
</organism>
<evidence type="ECO:0000259" key="5">
    <source>
        <dbReference type="PROSITE" id="PS50110"/>
    </source>
</evidence>
<feature type="modified residue" description="Phosphohistidine" evidence="2">
    <location>
        <position position="305"/>
    </location>
</feature>
<feature type="modified residue" description="4-aspartylphosphate" evidence="3">
    <location>
        <position position="426"/>
    </location>
</feature>
<evidence type="ECO:0000313" key="8">
    <source>
        <dbReference type="EMBL" id="QDL10491.1"/>
    </source>
</evidence>
<evidence type="ECO:0000256" key="1">
    <source>
        <dbReference type="ARBA" id="ARBA00023125"/>
    </source>
</evidence>
<dbReference type="InterPro" id="IPR036641">
    <property type="entry name" value="HPT_dom_sf"/>
</dbReference>
<feature type="modified residue" description="4-aspartylphosphate" evidence="3">
    <location>
        <position position="551"/>
    </location>
</feature>
<dbReference type="SMART" id="SM00862">
    <property type="entry name" value="Trans_reg_C"/>
    <property type="match status" value="1"/>
</dbReference>
<evidence type="ECO:0000313" key="9">
    <source>
        <dbReference type="Proteomes" id="UP000503129"/>
    </source>
</evidence>
<evidence type="ECO:0000259" key="7">
    <source>
        <dbReference type="PROSITE" id="PS51755"/>
    </source>
</evidence>
<evidence type="ECO:0000259" key="6">
    <source>
        <dbReference type="PROSITE" id="PS50894"/>
    </source>
</evidence>
<dbReference type="InterPro" id="IPR039420">
    <property type="entry name" value="WalR-like"/>
</dbReference>
<protein>
    <submittedName>
        <fullName evidence="8">Multi-component transcriptional regulator</fullName>
    </submittedName>
</protein>
<dbReference type="PROSITE" id="PS50110">
    <property type="entry name" value="RESPONSE_REGULATORY"/>
    <property type="match status" value="3"/>
</dbReference>
<feature type="domain" description="HPt" evidence="6">
    <location>
        <begin position="261"/>
        <end position="365"/>
    </location>
</feature>
<dbReference type="GO" id="GO:0000156">
    <property type="term" value="F:phosphorelay response regulator activity"/>
    <property type="evidence" value="ECO:0007669"/>
    <property type="project" value="TreeGrafter"/>
</dbReference>
<dbReference type="InterPro" id="IPR001789">
    <property type="entry name" value="Sig_transdc_resp-reg_receiver"/>
</dbReference>
<feature type="modified residue" description="4-aspartylphosphate" evidence="3">
    <location>
        <position position="51"/>
    </location>
</feature>
<dbReference type="GO" id="GO:0005829">
    <property type="term" value="C:cytosol"/>
    <property type="evidence" value="ECO:0007669"/>
    <property type="project" value="TreeGrafter"/>
</dbReference>
<dbReference type="InterPro" id="IPR036388">
    <property type="entry name" value="WH-like_DNA-bd_sf"/>
</dbReference>
<evidence type="ECO:0000256" key="3">
    <source>
        <dbReference type="PROSITE-ProRule" id="PRU00169"/>
    </source>
</evidence>
<keyword evidence="9" id="KW-1185">Reference proteome</keyword>
<keyword evidence="1 4" id="KW-0238">DNA-binding</keyword>
<dbReference type="CDD" id="cd00383">
    <property type="entry name" value="trans_reg_C"/>
    <property type="match status" value="1"/>
</dbReference>
<proteinExistence type="predicted"/>
<dbReference type="AlphaFoldDB" id="A0A856MLR4"/>
<dbReference type="KEGG" id="bsen:DP114_23665"/>
<dbReference type="Gene3D" id="1.10.10.10">
    <property type="entry name" value="Winged helix-like DNA-binding domain superfamily/Winged helix DNA-binding domain"/>
    <property type="match status" value="1"/>
</dbReference>
<dbReference type="SUPFAM" id="SSF52172">
    <property type="entry name" value="CheY-like"/>
    <property type="match status" value="3"/>
</dbReference>
<dbReference type="CDD" id="cd00156">
    <property type="entry name" value="REC"/>
    <property type="match status" value="2"/>
</dbReference>
<dbReference type="PROSITE" id="PS50894">
    <property type="entry name" value="HPT"/>
    <property type="match status" value="1"/>
</dbReference>
<dbReference type="InterPro" id="IPR011006">
    <property type="entry name" value="CheY-like_superfamily"/>
</dbReference>
<feature type="domain" description="OmpR/PhoB-type" evidence="7">
    <location>
        <begin position="124"/>
        <end position="223"/>
    </location>
</feature>
<evidence type="ECO:0000256" key="4">
    <source>
        <dbReference type="PROSITE-ProRule" id="PRU01091"/>
    </source>
</evidence>
<feature type="domain" description="Response regulatory" evidence="5">
    <location>
        <begin position="2"/>
        <end position="116"/>
    </location>
</feature>
<reference evidence="8 9" key="1">
    <citation type="submission" date="2018-06" db="EMBL/GenBank/DDBJ databases">
        <title>Comparative genomics of Brasilonema spp. strains.</title>
        <authorList>
            <person name="Alvarenga D.O."/>
            <person name="Fiore M.F."/>
            <person name="Varani A.M."/>
        </authorList>
    </citation>
    <scope>NUCLEOTIDE SEQUENCE [LARGE SCALE GENOMIC DNA]</scope>
    <source>
        <strain evidence="8 9">CENA114</strain>
    </source>
</reference>
<accession>A0A856MLR4</accession>
<dbReference type="EMBL" id="CP030118">
    <property type="protein sequence ID" value="QDL10491.1"/>
    <property type="molecule type" value="Genomic_DNA"/>
</dbReference>
<evidence type="ECO:0000256" key="2">
    <source>
        <dbReference type="PROSITE-ProRule" id="PRU00110"/>
    </source>
</evidence>
<feature type="domain" description="Response regulatory" evidence="5">
    <location>
        <begin position="502"/>
        <end position="618"/>
    </location>
</feature>
<dbReference type="SUPFAM" id="SSF47226">
    <property type="entry name" value="Histidine-containing phosphotransfer domain, HPT domain"/>
    <property type="match status" value="1"/>
</dbReference>
<dbReference type="PANTHER" id="PTHR48111">
    <property type="entry name" value="REGULATOR OF RPOS"/>
    <property type="match status" value="1"/>
</dbReference>
<dbReference type="Pfam" id="PF00072">
    <property type="entry name" value="Response_reg"/>
    <property type="match status" value="3"/>
</dbReference>
<name>A0A856MLR4_9CYAN</name>
<dbReference type="GO" id="GO:0000976">
    <property type="term" value="F:transcription cis-regulatory region binding"/>
    <property type="evidence" value="ECO:0007669"/>
    <property type="project" value="TreeGrafter"/>
</dbReference>
<dbReference type="GO" id="GO:0032993">
    <property type="term" value="C:protein-DNA complex"/>
    <property type="evidence" value="ECO:0007669"/>
    <property type="project" value="TreeGrafter"/>
</dbReference>
<sequence>MKILVVEDDDLNALLLQKALKAYNFQIETANDGQYGLELAKIFEFDLLLVDVMLPKMDGISLCRQLRQEGYQVPILMLSAVNSTSLRVTAIEVGADDFLVKPVEISELVARIRALLRRGRIVTPTVLSWENLQLDTNIREVTYNGKTVHLSRKEYGLLELLLRNPRKTFSRSALLNSVWSCFESPGEEAVTTQIKGLRQKLKAVGLTKDLIETVYGLGYRLRENQKGTSEQESHNHSRHQSTLHTELLDKHKAEAEVRVLVKKIWEEFRDSSLEEQLELFEQVLAHLLTGNRNNQLLEQAQTQAHRLAGTLGCYGLHQGSEIAKEIEVYLQALSIEKQSPTPELKKLEKLITSLKKILHQQASTPATRSTSKLSSAQVLIIDDDTVFTERIKVEAATWGLEVEVATDLTIARSLLSQRPPDVILLDLTFSNSQENGLAFLAQIHQEMSEIPVIVFIASEEFRCRVEAARLGAYIFLQKSISIDEVLFVVKTALHQHIAPKAKIMVVDDDPITLNHVKTLLLPWVFNVTTLQHPQQFWKVLEATTPDLLILDIEMPDFNGIELCQVVRKDSRWSHLPVLFLSVHCDAKIVHQVYTAGADDYVCKQFMAQELITRILNRLERTRIQKLTLSQG</sequence>
<dbReference type="Pfam" id="PF01627">
    <property type="entry name" value="Hpt"/>
    <property type="match status" value="1"/>
</dbReference>
<dbReference type="Gene3D" id="1.20.120.160">
    <property type="entry name" value="HPT domain"/>
    <property type="match status" value="1"/>
</dbReference>